<dbReference type="PROSITE" id="PS50880">
    <property type="entry name" value="TOPRIM"/>
    <property type="match status" value="1"/>
</dbReference>
<evidence type="ECO:0000259" key="13">
    <source>
        <dbReference type="PROSITE" id="PS50880"/>
    </source>
</evidence>
<evidence type="ECO:0000256" key="5">
    <source>
        <dbReference type="ARBA" id="ARBA00022723"/>
    </source>
</evidence>
<dbReference type="InterPro" id="IPR034141">
    <property type="entry name" value="TOPRIM_RNase_M5-like"/>
</dbReference>
<keyword evidence="7 11" id="KW-0255">Endonuclease</keyword>
<dbReference type="Proteomes" id="UP000611629">
    <property type="component" value="Unassembled WGS sequence"/>
</dbReference>
<protein>
    <recommendedName>
        <fullName evidence="11 12">Ribonuclease M5</fullName>
        <ecNumber evidence="11 12">3.1.26.8</ecNumber>
    </recommendedName>
    <alternativeName>
        <fullName evidence="11">RNase M5</fullName>
    </alternativeName>
    <alternativeName>
        <fullName evidence="11">Ribosomal RNA terminal maturase M5</fullName>
    </alternativeName>
</protein>
<dbReference type="GO" id="GO:0046872">
    <property type="term" value="F:metal ion binding"/>
    <property type="evidence" value="ECO:0007669"/>
    <property type="project" value="UniProtKB-KW"/>
</dbReference>
<evidence type="ECO:0000256" key="8">
    <source>
        <dbReference type="ARBA" id="ARBA00022801"/>
    </source>
</evidence>
<evidence type="ECO:0000256" key="1">
    <source>
        <dbReference type="ARBA" id="ARBA00022490"/>
    </source>
</evidence>
<dbReference type="GO" id="GO:0006364">
    <property type="term" value="P:rRNA processing"/>
    <property type="evidence" value="ECO:0007669"/>
    <property type="project" value="UniProtKB-UniRule"/>
</dbReference>
<dbReference type="AlphaFoldDB" id="A0A974BMJ0"/>
<dbReference type="EMBL" id="JACBNQ010000020">
    <property type="protein sequence ID" value="NYB75320.1"/>
    <property type="molecule type" value="Genomic_DNA"/>
</dbReference>
<dbReference type="Gene3D" id="3.40.1360.10">
    <property type="match status" value="1"/>
</dbReference>
<comment type="catalytic activity">
    <reaction evidence="11">
        <text>Endonucleolytic cleavage of RNA, removing 21 and 42 nucleotides, respectively, from the 5'- and 3'-termini of a 5S-rRNA precursor.</text>
        <dbReference type="EC" id="3.1.26.8"/>
    </reaction>
</comment>
<accession>A0A974BMJ0</accession>
<keyword evidence="3 11" id="KW-0698">rRNA processing</keyword>
<organism evidence="14 15">
    <name type="scientific">Sedimentibacter hydroxybenzoicus DSM 7310</name>
    <dbReference type="NCBI Taxonomy" id="1123245"/>
    <lineage>
        <taxon>Bacteria</taxon>
        <taxon>Bacillati</taxon>
        <taxon>Bacillota</taxon>
        <taxon>Tissierellia</taxon>
        <taxon>Sedimentibacter</taxon>
    </lineage>
</organism>
<dbReference type="Pfam" id="PF13331">
    <property type="entry name" value="DUF4093"/>
    <property type="match status" value="1"/>
</dbReference>
<dbReference type="GO" id="GO:0005737">
    <property type="term" value="C:cytoplasm"/>
    <property type="evidence" value="ECO:0007669"/>
    <property type="project" value="UniProtKB-SubCell"/>
</dbReference>
<keyword evidence="6 11" id="KW-0699">rRNA-binding</keyword>
<feature type="domain" description="Toprim" evidence="13">
    <location>
        <begin position="3"/>
        <end position="86"/>
    </location>
</feature>
<evidence type="ECO:0000256" key="6">
    <source>
        <dbReference type="ARBA" id="ARBA00022730"/>
    </source>
</evidence>
<dbReference type="GO" id="GO:0019843">
    <property type="term" value="F:rRNA binding"/>
    <property type="evidence" value="ECO:0007669"/>
    <property type="project" value="UniProtKB-KW"/>
</dbReference>
<dbReference type="InterPro" id="IPR025156">
    <property type="entry name" value="RNase_M5_C"/>
</dbReference>
<keyword evidence="10 11" id="KW-0694">RNA-binding</keyword>
<keyword evidence="5" id="KW-0479">Metal-binding</keyword>
<keyword evidence="2 11" id="KW-0690">Ribosome biogenesis</keyword>
<dbReference type="EC" id="3.1.26.8" evidence="11 12"/>
<evidence type="ECO:0000313" key="15">
    <source>
        <dbReference type="Proteomes" id="UP000611629"/>
    </source>
</evidence>
<keyword evidence="15" id="KW-1185">Reference proteome</keyword>
<dbReference type="HAMAP" id="MF_01469">
    <property type="entry name" value="RNase_M5"/>
    <property type="match status" value="1"/>
</dbReference>
<evidence type="ECO:0000256" key="9">
    <source>
        <dbReference type="ARBA" id="ARBA00022842"/>
    </source>
</evidence>
<evidence type="ECO:0000256" key="11">
    <source>
        <dbReference type="HAMAP-Rule" id="MF_01469"/>
    </source>
</evidence>
<comment type="subcellular location">
    <subcellularLocation>
        <location evidence="11">Cytoplasm</location>
    </subcellularLocation>
</comment>
<evidence type="ECO:0000256" key="12">
    <source>
        <dbReference type="NCBIfam" id="TIGR00334"/>
    </source>
</evidence>
<keyword evidence="9" id="KW-0460">Magnesium</keyword>
<evidence type="ECO:0000256" key="7">
    <source>
        <dbReference type="ARBA" id="ARBA00022759"/>
    </source>
</evidence>
<evidence type="ECO:0000256" key="10">
    <source>
        <dbReference type="ARBA" id="ARBA00022884"/>
    </source>
</evidence>
<proteinExistence type="inferred from homology"/>
<dbReference type="PANTHER" id="PTHR39156:SF1">
    <property type="entry name" value="RIBONUCLEASE M5"/>
    <property type="match status" value="1"/>
</dbReference>
<comment type="caution">
    <text evidence="14">The sequence shown here is derived from an EMBL/GenBank/DDBJ whole genome shotgun (WGS) entry which is preliminary data.</text>
</comment>
<dbReference type="NCBIfam" id="TIGR00334">
    <property type="entry name" value="5S_RNA_mat_M5"/>
    <property type="match status" value="1"/>
</dbReference>
<dbReference type="GO" id="GO:0043822">
    <property type="term" value="F:ribonuclease M5 activity"/>
    <property type="evidence" value="ECO:0007669"/>
    <property type="project" value="UniProtKB-UniRule"/>
</dbReference>
<dbReference type="SUPFAM" id="SSF110455">
    <property type="entry name" value="Toprim domain"/>
    <property type="match status" value="1"/>
</dbReference>
<dbReference type="InterPro" id="IPR004466">
    <property type="entry name" value="RNase_M5"/>
</dbReference>
<dbReference type="RefSeq" id="WP_179239026.1">
    <property type="nucleotide sequence ID" value="NZ_JACBNQ010000020.1"/>
</dbReference>
<name>A0A974BMJ0_SEDHY</name>
<sequence>MIKEIIVVEGKSDISAVKRAVDAEVIATSGLGINENIIKVIKKASKNRGIIILTDPDFPGKKIRNILAEEIENCKHAYIPRDKAKKDDDIGVENASPEVIREALKNARAEISDSVAEFTNKDMVYYGLVGNDNASKMRGLLGDELAIGYCSAKQFLKRLNSFGITREELEEAIIKVENNEE</sequence>
<comment type="function">
    <text evidence="11">Required for correct processing of both the 5' and 3' ends of 5S rRNA precursor. Cleaves both sides of a double-stranded region yielding mature 5S rRNA in one step.</text>
</comment>
<dbReference type="PANTHER" id="PTHR39156">
    <property type="entry name" value="RIBONUCLEASE M5"/>
    <property type="match status" value="1"/>
</dbReference>
<evidence type="ECO:0000313" key="14">
    <source>
        <dbReference type="EMBL" id="NYB75320.1"/>
    </source>
</evidence>
<comment type="similarity">
    <text evidence="11">Belongs to the ribonuclease M5 family.</text>
</comment>
<dbReference type="InterPro" id="IPR006171">
    <property type="entry name" value="TOPRIM_dom"/>
</dbReference>
<dbReference type="FunFam" id="3.40.1360.10:FF:000006">
    <property type="entry name" value="Ribonuclease M5"/>
    <property type="match status" value="1"/>
</dbReference>
<dbReference type="SMART" id="SM00493">
    <property type="entry name" value="TOPRIM"/>
    <property type="match status" value="1"/>
</dbReference>
<dbReference type="CDD" id="cd01027">
    <property type="entry name" value="TOPRIM_RNase_M5_like"/>
    <property type="match status" value="1"/>
</dbReference>
<keyword evidence="8 11" id="KW-0378">Hydrolase</keyword>
<dbReference type="Pfam" id="PF01751">
    <property type="entry name" value="Toprim"/>
    <property type="match status" value="1"/>
</dbReference>
<reference evidence="14" key="1">
    <citation type="submission" date="2020-07" db="EMBL/GenBank/DDBJ databases">
        <title>Genomic analysis of a strain of Sedimentibacter Hydroxybenzoicus DSM7310.</title>
        <authorList>
            <person name="Ma S."/>
        </authorList>
    </citation>
    <scope>NUCLEOTIDE SEQUENCE</scope>
    <source>
        <strain evidence="14">DSM 7310</strain>
    </source>
</reference>
<evidence type="ECO:0000256" key="3">
    <source>
        <dbReference type="ARBA" id="ARBA00022552"/>
    </source>
</evidence>
<keyword evidence="4 11" id="KW-0540">Nuclease</keyword>
<evidence type="ECO:0000256" key="4">
    <source>
        <dbReference type="ARBA" id="ARBA00022722"/>
    </source>
</evidence>
<gene>
    <name evidence="11 14" type="primary">rnmV</name>
    <name evidence="14" type="ORF">HZF24_14325</name>
</gene>
<keyword evidence="1 11" id="KW-0963">Cytoplasm</keyword>
<evidence type="ECO:0000256" key="2">
    <source>
        <dbReference type="ARBA" id="ARBA00022517"/>
    </source>
</evidence>